<dbReference type="Proteomes" id="UP000286045">
    <property type="component" value="Unassembled WGS sequence"/>
</dbReference>
<evidence type="ECO:0000259" key="1">
    <source>
        <dbReference type="Pfam" id="PF12697"/>
    </source>
</evidence>
<dbReference type="InterPro" id="IPR052897">
    <property type="entry name" value="Sec-Metab_Biosynth_Hydrolase"/>
</dbReference>
<feature type="domain" description="AB hydrolase-1" evidence="1">
    <location>
        <begin position="49"/>
        <end position="289"/>
    </location>
</feature>
<dbReference type="Gene3D" id="3.40.50.1820">
    <property type="entry name" value="alpha/beta hydrolase"/>
    <property type="match status" value="1"/>
</dbReference>
<dbReference type="PANTHER" id="PTHR37017:SF11">
    <property type="entry name" value="ESTERASE_LIPASE_THIOESTERASE DOMAIN-CONTAINING PROTEIN"/>
    <property type="match status" value="1"/>
</dbReference>
<evidence type="ECO:0000313" key="3">
    <source>
        <dbReference type="Proteomes" id="UP000286045"/>
    </source>
</evidence>
<reference evidence="2 3" key="1">
    <citation type="submission" date="2018-12" db="EMBL/GenBank/DDBJ databases">
        <title>Draft genome sequence of Xylaria grammica IHI A82.</title>
        <authorList>
            <person name="Buettner E."/>
            <person name="Kellner H."/>
        </authorList>
    </citation>
    <scope>NUCLEOTIDE SEQUENCE [LARGE SCALE GENOMIC DNA]</scope>
    <source>
        <strain evidence="2 3">IHI A82</strain>
    </source>
</reference>
<dbReference type="STRING" id="363999.A0A439DC40"/>
<dbReference type="PANTHER" id="PTHR37017">
    <property type="entry name" value="AB HYDROLASE-1 DOMAIN-CONTAINING PROTEIN-RELATED"/>
    <property type="match status" value="1"/>
</dbReference>
<sequence>MRTHALFRYPTAWSLSRLLRGSSKLPQIPHPPHHSRIEAAQRITPKPVIILIHGAWHLPDVWKKVKQRLEAAGYEVYTPRLLTVVGPEPVDYSWRVDVAVVHDLVLPLFDQGREVVIVGHSYGGVVATASVEGQSVADRQSRGLRGGFSAVVYICAFPIAQRGFSLLSTKGGDYSEWTVKTELTKKVPCSMGIIPEAGELYYSDLPPDEAKEWRAELTSRYQSQRSFEEPLGFCANDIQIPMTYLLCEGDKAVPVQSQEQMVADIPGMRTRRCTAGHSPFLSQPDLTAEVIIEAAQNAY</sequence>
<accession>A0A439DC40</accession>
<proteinExistence type="predicted"/>
<gene>
    <name evidence="2" type="ORF">EKO27_g3132</name>
</gene>
<dbReference type="SUPFAM" id="SSF53474">
    <property type="entry name" value="alpha/beta-Hydrolases"/>
    <property type="match status" value="1"/>
</dbReference>
<evidence type="ECO:0000313" key="2">
    <source>
        <dbReference type="EMBL" id="RWA11972.1"/>
    </source>
</evidence>
<comment type="caution">
    <text evidence="2">The sequence shown here is derived from an EMBL/GenBank/DDBJ whole genome shotgun (WGS) entry which is preliminary data.</text>
</comment>
<protein>
    <recommendedName>
        <fullName evidence="1">AB hydrolase-1 domain-containing protein</fullName>
    </recommendedName>
</protein>
<dbReference type="AlphaFoldDB" id="A0A439DC40"/>
<dbReference type="InterPro" id="IPR000073">
    <property type="entry name" value="AB_hydrolase_1"/>
</dbReference>
<dbReference type="InterPro" id="IPR029058">
    <property type="entry name" value="AB_hydrolase_fold"/>
</dbReference>
<dbReference type="Pfam" id="PF12697">
    <property type="entry name" value="Abhydrolase_6"/>
    <property type="match status" value="1"/>
</dbReference>
<dbReference type="EMBL" id="RYZI01000064">
    <property type="protein sequence ID" value="RWA11972.1"/>
    <property type="molecule type" value="Genomic_DNA"/>
</dbReference>
<organism evidence="2 3">
    <name type="scientific">Xylaria grammica</name>
    <dbReference type="NCBI Taxonomy" id="363999"/>
    <lineage>
        <taxon>Eukaryota</taxon>
        <taxon>Fungi</taxon>
        <taxon>Dikarya</taxon>
        <taxon>Ascomycota</taxon>
        <taxon>Pezizomycotina</taxon>
        <taxon>Sordariomycetes</taxon>
        <taxon>Xylariomycetidae</taxon>
        <taxon>Xylariales</taxon>
        <taxon>Xylariaceae</taxon>
        <taxon>Xylaria</taxon>
    </lineage>
</organism>
<keyword evidence="3" id="KW-1185">Reference proteome</keyword>
<name>A0A439DC40_9PEZI</name>